<keyword evidence="7" id="KW-1185">Reference proteome</keyword>
<sequence length="1030" mass="111875">MAAAKGSERVAASVLWVRLLALSAQQHLQLALRNHRVRSPAARWSSDGRSVSGIDRLPQSAKRNSEWRAILRTPLTVFAPPTSTSTTFSCRQHHPRSLRPSSIPNPAPVAQVARPNPHGRTSAERSADGPGEGAVMLDLYRRALPTANAARLPAHLLRRLLERMVLMAGPERHERPPPNATVTTLLEMFLHANPSRGKTDQEKEEMRKIYKSGDNVLPKLRRRRRDDSDDEDRRMLEEVRLLSLQEVGVSSSGSDTISPPAEGRRRNRSRDREERRRRARDASASRSAQQEAVRNRDTSPRPRRVIEHQASLRSLLSTSDFDSQEMEEEIMRQIREDGLLDGIDLENIDTSQEEEITERIAAAFRRRQRERERARFRARHHERSRSGSHSATRQVDGDRPPRRPRPRAESASQEAVQQIAPLQPQTQPQSQADSRSRPPVSRPHLFEAVNGGSREGSRTRSSSQDSNRTARRHHNPRGLSIDSTRPTARSATDLTNRPQTTQEGNAVDRQRPSQNDRRVTDPERVVRASDAMLSRQQANHSAENSPRRAVFTSEMFHSPPLNTPAAAAEAHANLRQFPGINSRMAVANTPVLAPMRRHNSSDSGNLNARPSSSGNSGPRPTISSTHCTTTAESAMMATIIFACGAIVRAWAVSTGLAFPLGHGRDMNVKLLQAAILPAMTILTSSQGAVTVSHGKIPAANPVFSATSALRFPMAAIGSATFATKELGASAMTALVGSGQIAPEDGQNGWRRCPHKHRMVVIGFEDRDAGQRRVVTKDLVGGLAMKDNALLKNAPTAAANTTPADTPGTPTAPAPAIAPPPPDPAAAGATSPVDAPHAWRWRDTDGTIRKARMRAGLFRSNSSSSASSIQRDGGNSKSAAPTAITSAANSNNNATSNDAASNANATSNPNGSTANNSNNNNSNSNNDNGGNANANTSNPTTTNNNTTNTTTSATATTAGQIVLKKQFPPDGGLGLRALALWSYWPQDGVHDELTFPKGAEIREAEDINGDWYWGCYCGRKGLFPGNYVRGL</sequence>
<evidence type="ECO:0000256" key="4">
    <source>
        <dbReference type="SAM" id="SignalP"/>
    </source>
</evidence>
<feature type="compositionally biased region" description="Polar residues" evidence="3">
    <location>
        <begin position="248"/>
        <end position="257"/>
    </location>
</feature>
<evidence type="ECO:0000256" key="1">
    <source>
        <dbReference type="ARBA" id="ARBA00022443"/>
    </source>
</evidence>
<feature type="signal peptide" evidence="4">
    <location>
        <begin position="1"/>
        <end position="31"/>
    </location>
</feature>
<dbReference type="AlphaFoldDB" id="A0A1J9S849"/>
<comment type="caution">
    <text evidence="6">The sequence shown here is derived from an EMBL/GenBank/DDBJ whole genome shotgun (WGS) entry which is preliminary data.</text>
</comment>
<feature type="compositionally biased region" description="Basic and acidic residues" evidence="3">
    <location>
        <begin position="197"/>
        <end position="208"/>
    </location>
</feature>
<evidence type="ECO:0000313" key="6">
    <source>
        <dbReference type="EMBL" id="OJD36084.1"/>
    </source>
</evidence>
<gene>
    <name evidence="6" type="ORF">BKCO1_13000153</name>
</gene>
<dbReference type="OrthoDB" id="1305878at2759"/>
<feature type="compositionally biased region" description="Low complexity" evidence="3">
    <location>
        <begin position="609"/>
        <end position="620"/>
    </location>
</feature>
<accession>A0A1J9S849</accession>
<evidence type="ECO:0000313" key="7">
    <source>
        <dbReference type="Proteomes" id="UP000183809"/>
    </source>
</evidence>
<dbReference type="InterPro" id="IPR001452">
    <property type="entry name" value="SH3_domain"/>
</dbReference>
<feature type="compositionally biased region" description="Polar residues" evidence="3">
    <location>
        <begin position="423"/>
        <end position="433"/>
    </location>
</feature>
<feature type="region of interest" description="Disordered" evidence="3">
    <location>
        <begin position="371"/>
        <end position="524"/>
    </location>
</feature>
<feature type="region of interest" description="Disordered" evidence="3">
    <location>
        <begin position="796"/>
        <end position="952"/>
    </location>
</feature>
<dbReference type="SMART" id="SM00326">
    <property type="entry name" value="SH3"/>
    <property type="match status" value="1"/>
</dbReference>
<feature type="region of interest" description="Disordered" evidence="3">
    <location>
        <begin position="83"/>
        <end position="131"/>
    </location>
</feature>
<feature type="compositionally biased region" description="Pro residues" evidence="3">
    <location>
        <begin position="809"/>
        <end position="823"/>
    </location>
</feature>
<name>A0A1J9S849_9PEZI</name>
<feature type="compositionally biased region" description="Basic and acidic residues" evidence="3">
    <location>
        <begin position="506"/>
        <end position="524"/>
    </location>
</feature>
<keyword evidence="1 2" id="KW-0728">SH3 domain</keyword>
<feature type="chain" id="PRO_5012520940" evidence="4">
    <location>
        <begin position="32"/>
        <end position="1030"/>
    </location>
</feature>
<dbReference type="GeneID" id="31011136"/>
<feature type="compositionally biased region" description="Low complexity" evidence="3">
    <location>
        <begin position="877"/>
        <end position="952"/>
    </location>
</feature>
<feature type="compositionally biased region" description="Low complexity" evidence="3">
    <location>
        <begin position="796"/>
        <end position="808"/>
    </location>
</feature>
<evidence type="ECO:0000256" key="2">
    <source>
        <dbReference type="PROSITE-ProRule" id="PRU00192"/>
    </source>
</evidence>
<feature type="region of interest" description="Disordered" evidence="3">
    <location>
        <begin position="245"/>
        <end position="311"/>
    </location>
</feature>
<evidence type="ECO:0000256" key="3">
    <source>
        <dbReference type="SAM" id="MobiDB-lite"/>
    </source>
</evidence>
<keyword evidence="4" id="KW-0732">Signal</keyword>
<proteinExistence type="predicted"/>
<dbReference type="Gene3D" id="2.30.30.40">
    <property type="entry name" value="SH3 Domains"/>
    <property type="match status" value="1"/>
</dbReference>
<dbReference type="PROSITE" id="PS50002">
    <property type="entry name" value="SH3"/>
    <property type="match status" value="1"/>
</dbReference>
<dbReference type="CDD" id="cd00174">
    <property type="entry name" value="SH3"/>
    <property type="match status" value="1"/>
</dbReference>
<feature type="compositionally biased region" description="Basic and acidic residues" evidence="3">
    <location>
        <begin position="293"/>
        <end position="307"/>
    </location>
</feature>
<evidence type="ECO:0000259" key="5">
    <source>
        <dbReference type="PROSITE" id="PS50002"/>
    </source>
</evidence>
<dbReference type="SUPFAM" id="SSF50044">
    <property type="entry name" value="SH3-domain"/>
    <property type="match status" value="1"/>
</dbReference>
<feature type="compositionally biased region" description="Polar residues" evidence="3">
    <location>
        <begin position="481"/>
        <end position="504"/>
    </location>
</feature>
<feature type="domain" description="SH3" evidence="5">
    <location>
        <begin position="971"/>
        <end position="1030"/>
    </location>
</feature>
<feature type="compositionally biased region" description="Basic and acidic residues" evidence="3">
    <location>
        <begin position="270"/>
        <end position="283"/>
    </location>
</feature>
<organism evidence="6 7">
    <name type="scientific">Diplodia corticola</name>
    <dbReference type="NCBI Taxonomy" id="236234"/>
    <lineage>
        <taxon>Eukaryota</taxon>
        <taxon>Fungi</taxon>
        <taxon>Dikarya</taxon>
        <taxon>Ascomycota</taxon>
        <taxon>Pezizomycotina</taxon>
        <taxon>Dothideomycetes</taxon>
        <taxon>Dothideomycetes incertae sedis</taxon>
        <taxon>Botryosphaeriales</taxon>
        <taxon>Botryosphaeriaceae</taxon>
        <taxon>Diplodia</taxon>
    </lineage>
</organism>
<dbReference type="InterPro" id="IPR036028">
    <property type="entry name" value="SH3-like_dom_sf"/>
</dbReference>
<dbReference type="STRING" id="236234.A0A1J9S849"/>
<feature type="region of interest" description="Disordered" evidence="3">
    <location>
        <begin position="192"/>
        <end position="213"/>
    </location>
</feature>
<dbReference type="RefSeq" id="XP_020132344.1">
    <property type="nucleotide sequence ID" value="XM_020270877.1"/>
</dbReference>
<dbReference type="Proteomes" id="UP000183809">
    <property type="component" value="Unassembled WGS sequence"/>
</dbReference>
<dbReference type="EMBL" id="MNUE01000013">
    <property type="protein sequence ID" value="OJD36084.1"/>
    <property type="molecule type" value="Genomic_DNA"/>
</dbReference>
<protein>
    <submittedName>
        <fullName evidence="6">Ring finger domain protein</fullName>
    </submittedName>
</protein>
<feature type="region of interest" description="Disordered" evidence="3">
    <location>
        <begin position="595"/>
        <end position="625"/>
    </location>
</feature>
<reference evidence="6 7" key="1">
    <citation type="submission" date="2016-10" db="EMBL/GenBank/DDBJ databases">
        <title>Proteomics and genomics reveal pathogen-plant mechanisms compatible with a hemibiotrophic lifestyle of Diplodia corticola.</title>
        <authorList>
            <person name="Fernandes I."/>
            <person name="De Jonge R."/>
            <person name="Van De Peer Y."/>
            <person name="Devreese B."/>
            <person name="Alves A."/>
            <person name="Esteves A.C."/>
        </authorList>
    </citation>
    <scope>NUCLEOTIDE SEQUENCE [LARGE SCALE GENOMIC DNA]</scope>
    <source>
        <strain evidence="6 7">CBS 112549</strain>
    </source>
</reference>